<organism evidence="2 3">
    <name type="scientific">Cytospora chrysosperma</name>
    <name type="common">Cytospora canker fungus</name>
    <name type="synonym">Sphaeria chrysosperma</name>
    <dbReference type="NCBI Taxonomy" id="252740"/>
    <lineage>
        <taxon>Eukaryota</taxon>
        <taxon>Fungi</taxon>
        <taxon>Dikarya</taxon>
        <taxon>Ascomycota</taxon>
        <taxon>Pezizomycotina</taxon>
        <taxon>Sordariomycetes</taxon>
        <taxon>Sordariomycetidae</taxon>
        <taxon>Diaporthales</taxon>
        <taxon>Cytosporaceae</taxon>
        <taxon>Cytospora</taxon>
    </lineage>
</organism>
<evidence type="ECO:0000313" key="3">
    <source>
        <dbReference type="Proteomes" id="UP000284375"/>
    </source>
</evidence>
<feature type="signal peptide" evidence="1">
    <location>
        <begin position="1"/>
        <end position="19"/>
    </location>
</feature>
<accession>A0A423WLH2</accession>
<evidence type="ECO:0000313" key="2">
    <source>
        <dbReference type="EMBL" id="ROW04255.1"/>
    </source>
</evidence>
<dbReference type="OrthoDB" id="509124at2759"/>
<dbReference type="SUPFAM" id="SSF55961">
    <property type="entry name" value="Bet v1-like"/>
    <property type="match status" value="1"/>
</dbReference>
<keyword evidence="1" id="KW-0732">Signal</keyword>
<reference evidence="2 3" key="1">
    <citation type="submission" date="2015-09" db="EMBL/GenBank/DDBJ databases">
        <title>Host preference determinants of Valsa canker pathogens revealed by comparative genomics.</title>
        <authorList>
            <person name="Yin Z."/>
            <person name="Huang L."/>
        </authorList>
    </citation>
    <scope>NUCLEOTIDE SEQUENCE [LARGE SCALE GENOMIC DNA]</scope>
    <source>
        <strain evidence="2 3">YSFL</strain>
    </source>
</reference>
<name>A0A423WLH2_CYTCH</name>
<proteinExistence type="predicted"/>
<dbReference type="PANTHER" id="PTHR36166">
    <property type="entry name" value="CHROMOSOME 9, WHOLE GENOME SHOTGUN SEQUENCE"/>
    <property type="match status" value="1"/>
</dbReference>
<evidence type="ECO:0000256" key="1">
    <source>
        <dbReference type="SAM" id="SignalP"/>
    </source>
</evidence>
<gene>
    <name evidence="2" type="ORF">VSDG_00874</name>
</gene>
<keyword evidence="3" id="KW-1185">Reference proteome</keyword>
<dbReference type="Proteomes" id="UP000284375">
    <property type="component" value="Unassembled WGS sequence"/>
</dbReference>
<dbReference type="PANTHER" id="PTHR36166:SF1">
    <property type="entry name" value="SRPBCC DOMAIN-CONTAINING PROTEIN"/>
    <property type="match status" value="1"/>
</dbReference>
<sequence>MLTHAFLDAVFIWSLGVDALLIPRDPRVPRDTPDWSTLQCPDDSDTILPTPTYGGTGGIFTVCAELLINAPAELIYNTLIDFKSYHIWNSFVINVEVPSNVTNTPDDVYINMPMTFTTSGLLPLINTTSDETVTFLENDADAGYLLNAWSASVPSEHPNILVSQGGGVTRYVSYETFYAPLGIAVLILKSELQKQFEQQGEDLRTYVESMV</sequence>
<feature type="chain" id="PRO_5019338872" evidence="1">
    <location>
        <begin position="20"/>
        <end position="211"/>
    </location>
</feature>
<dbReference type="AlphaFoldDB" id="A0A423WLH2"/>
<dbReference type="EMBL" id="LJZO01000002">
    <property type="protein sequence ID" value="ROW04255.1"/>
    <property type="molecule type" value="Genomic_DNA"/>
</dbReference>
<dbReference type="Gene3D" id="3.30.530.20">
    <property type="match status" value="1"/>
</dbReference>
<comment type="caution">
    <text evidence="2">The sequence shown here is derived from an EMBL/GenBank/DDBJ whole genome shotgun (WGS) entry which is preliminary data.</text>
</comment>
<dbReference type="InterPro" id="IPR023393">
    <property type="entry name" value="START-like_dom_sf"/>
</dbReference>
<protein>
    <submittedName>
        <fullName evidence="2">Uncharacterized protein</fullName>
    </submittedName>
</protein>